<proteinExistence type="predicted"/>
<comment type="caution">
    <text evidence="1">The sequence shown here is derived from an EMBL/GenBank/DDBJ whole genome shotgun (WGS) entry which is preliminary data.</text>
</comment>
<keyword evidence="2" id="KW-1185">Reference proteome</keyword>
<evidence type="ECO:0008006" key="3">
    <source>
        <dbReference type="Google" id="ProtNLM"/>
    </source>
</evidence>
<sequence length="205" mass="23323">MVIFTTAMFGTFYLTITFEDHSVTLAIDGREGWNYGIGNEHGRFEYYHQAHNCPYLTNGTNWSLLRGCLPDHNSEKGLCPTGNHDDVEMGIPAARRACKTLSTYKDELPVPPEVRKACAMLITYGIEAAKSNELLDWTCDTLEDEEEELTLNMWHPSASPRIKRWSSLGRSKLHYYLVRKFSREEDIFPIILALTGIETTEGVLD</sequence>
<evidence type="ECO:0000313" key="1">
    <source>
        <dbReference type="EMBL" id="CAD6248241.1"/>
    </source>
</evidence>
<dbReference type="Proteomes" id="UP000604825">
    <property type="component" value="Unassembled WGS sequence"/>
</dbReference>
<reference evidence="1" key="1">
    <citation type="submission" date="2020-10" db="EMBL/GenBank/DDBJ databases">
        <authorList>
            <person name="Han B."/>
            <person name="Lu T."/>
            <person name="Zhao Q."/>
            <person name="Huang X."/>
            <person name="Zhao Y."/>
        </authorList>
    </citation>
    <scope>NUCLEOTIDE SEQUENCE</scope>
</reference>
<organism evidence="1 2">
    <name type="scientific">Miscanthus lutarioriparius</name>
    <dbReference type="NCBI Taxonomy" id="422564"/>
    <lineage>
        <taxon>Eukaryota</taxon>
        <taxon>Viridiplantae</taxon>
        <taxon>Streptophyta</taxon>
        <taxon>Embryophyta</taxon>
        <taxon>Tracheophyta</taxon>
        <taxon>Spermatophyta</taxon>
        <taxon>Magnoliopsida</taxon>
        <taxon>Liliopsida</taxon>
        <taxon>Poales</taxon>
        <taxon>Poaceae</taxon>
        <taxon>PACMAD clade</taxon>
        <taxon>Panicoideae</taxon>
        <taxon>Andropogonodae</taxon>
        <taxon>Andropogoneae</taxon>
        <taxon>Saccharinae</taxon>
        <taxon>Miscanthus</taxon>
    </lineage>
</organism>
<dbReference type="OrthoDB" id="10484854at2759"/>
<gene>
    <name evidence="1" type="ORF">NCGR_LOCUS32393</name>
</gene>
<dbReference type="EMBL" id="CAJGYO010000007">
    <property type="protein sequence ID" value="CAD6248241.1"/>
    <property type="molecule type" value="Genomic_DNA"/>
</dbReference>
<protein>
    <recommendedName>
        <fullName evidence="3">rRNA N-glycosidase</fullName>
    </recommendedName>
</protein>
<accession>A0A811PQP0</accession>
<dbReference type="AlphaFoldDB" id="A0A811PQP0"/>
<name>A0A811PQP0_9POAL</name>
<evidence type="ECO:0000313" key="2">
    <source>
        <dbReference type="Proteomes" id="UP000604825"/>
    </source>
</evidence>